<dbReference type="PANTHER" id="PTHR33840">
    <property type="match status" value="1"/>
</dbReference>
<accession>A0A1Q9GFU6</accession>
<dbReference type="Pfam" id="PF09994">
    <property type="entry name" value="T6SS_Tle1-like_cat"/>
    <property type="match status" value="2"/>
</dbReference>
<evidence type="ECO:0000313" key="2">
    <source>
        <dbReference type="EMBL" id="OLQ73295.1"/>
    </source>
</evidence>
<dbReference type="Proteomes" id="UP000186905">
    <property type="component" value="Unassembled WGS sequence"/>
</dbReference>
<evidence type="ECO:0000313" key="3">
    <source>
        <dbReference type="Proteomes" id="UP000186905"/>
    </source>
</evidence>
<dbReference type="AlphaFoldDB" id="A0A1Q9GFU6"/>
<feature type="domain" description="T6SS Phospholipase effector Tle1-like catalytic" evidence="1">
    <location>
        <begin position="150"/>
        <end position="253"/>
    </location>
</feature>
<dbReference type="PANTHER" id="PTHR33840:SF1">
    <property type="entry name" value="TLE1 PHOSPHOLIPASE DOMAIN-CONTAINING PROTEIN"/>
    <property type="match status" value="1"/>
</dbReference>
<dbReference type="SUPFAM" id="SSF53474">
    <property type="entry name" value="alpha/beta-Hydrolases"/>
    <property type="match status" value="1"/>
</dbReference>
<dbReference type="EMBL" id="MJIL01000087">
    <property type="protein sequence ID" value="OLQ73295.1"/>
    <property type="molecule type" value="Genomic_DNA"/>
</dbReference>
<dbReference type="OrthoDB" id="4378831at2"/>
<comment type="caution">
    <text evidence="2">The sequence shown here is derived from an EMBL/GenBank/DDBJ whole genome shotgun (WGS) entry which is preliminary data.</text>
</comment>
<name>A0A1Q9GFU6_9GAMM</name>
<dbReference type="InterPro" id="IPR029058">
    <property type="entry name" value="AB_hydrolase_fold"/>
</dbReference>
<dbReference type="InterPro" id="IPR018712">
    <property type="entry name" value="Tle1-like_cat"/>
</dbReference>
<reference evidence="2 3" key="1">
    <citation type="submission" date="2016-09" db="EMBL/GenBank/DDBJ databases">
        <title>Photobacterium proteolyticum sp. nov. a protease producing bacterium isolated from ocean sediments of Laizhou Bay.</title>
        <authorList>
            <person name="Li Y."/>
        </authorList>
    </citation>
    <scope>NUCLEOTIDE SEQUENCE [LARGE SCALE GENOMIC DNA]</scope>
    <source>
        <strain evidence="2 3">13-12</strain>
    </source>
</reference>
<organism evidence="2 3">
    <name type="scientific">Photobacterium proteolyticum</name>
    <dbReference type="NCBI Taxonomy" id="1903952"/>
    <lineage>
        <taxon>Bacteria</taxon>
        <taxon>Pseudomonadati</taxon>
        <taxon>Pseudomonadota</taxon>
        <taxon>Gammaproteobacteria</taxon>
        <taxon>Vibrionales</taxon>
        <taxon>Vibrionaceae</taxon>
        <taxon>Photobacterium</taxon>
    </lineage>
</organism>
<dbReference type="STRING" id="1903952.BIT28_21420"/>
<evidence type="ECO:0000259" key="1">
    <source>
        <dbReference type="Pfam" id="PF09994"/>
    </source>
</evidence>
<feature type="domain" description="T6SS Phospholipase effector Tle1-like catalytic" evidence="1">
    <location>
        <begin position="16"/>
        <end position="147"/>
    </location>
</feature>
<protein>
    <recommendedName>
        <fullName evidence="1">T6SS Phospholipase effector Tle1-like catalytic domain-containing protein</fullName>
    </recommendedName>
</protein>
<keyword evidence="3" id="KW-1185">Reference proteome</keyword>
<sequence>MIDIPVIRSWIILNMKKIIICFDGTGNEPKDAEQKISSNGKLKDNNISNVLKLHLLSGGNIENTSNHFTDQVSFYYSGVGTRGNFLRRLVKKAIALDAPQKIMKEAQRDIEKKYRKNDSLYIFGFSRGAAIARMFASNLYKYGLQDTDGELDSNPKIEMLGVWDTVASFGKLNIISKNRPISDVIFEDNRISPAIRNAYHLVSIDENRLAFRPTLMNHQDNIQEVWFPGVHSNIGGGYKQSGLSDITLDFMLNAGKNHDLEFLSVKDIPNNNLQGIDQHGDMITIDRDDILYSPNSKGKLHKHKEFWRKGIKKFIMAPRDVVVVKNNIVSNQLPIVHYSAIERMNHKRKYKPYSLLDEDYLILDEHGNIQSK</sequence>
<gene>
    <name evidence="2" type="ORF">BIT28_21420</name>
</gene>
<proteinExistence type="predicted"/>